<dbReference type="OrthoDB" id="7570189at2"/>
<organism evidence="1 2">
    <name type="scientific">Xanthobacter autotrophicus</name>
    <dbReference type="NCBI Taxonomy" id="280"/>
    <lineage>
        <taxon>Bacteria</taxon>
        <taxon>Pseudomonadati</taxon>
        <taxon>Pseudomonadota</taxon>
        <taxon>Alphaproteobacteria</taxon>
        <taxon>Hyphomicrobiales</taxon>
        <taxon>Xanthobacteraceae</taxon>
        <taxon>Xanthobacter</taxon>
    </lineage>
</organism>
<protein>
    <submittedName>
        <fullName evidence="1">Head-tail adaptor protein</fullName>
    </submittedName>
</protein>
<dbReference type="Pfam" id="PF05521">
    <property type="entry name" value="Phage_HCP"/>
    <property type="match status" value="1"/>
</dbReference>
<dbReference type="GeneID" id="95774272"/>
<evidence type="ECO:0000313" key="1">
    <source>
        <dbReference type="EMBL" id="TLX42460.1"/>
    </source>
</evidence>
<dbReference type="AlphaFoldDB" id="A0A6C1KE47"/>
<dbReference type="InterPro" id="IPR008767">
    <property type="entry name" value="Phage_SPP1_head-tail_adaptor"/>
</dbReference>
<dbReference type="EMBL" id="VAUP01000028">
    <property type="protein sequence ID" value="TLX42460.1"/>
    <property type="molecule type" value="Genomic_DNA"/>
</dbReference>
<dbReference type="Gene3D" id="2.40.10.270">
    <property type="entry name" value="Bacteriophage SPP1 head-tail adaptor protein"/>
    <property type="match status" value="1"/>
</dbReference>
<sequence>MSVGALRHRLTHQTAVDLPDGAGGIARTFLTVDVLWGAIEPLATDYGLAEERPRASRLLRLTVRAPNTVAAGDRLLHAGRRFHVEAVVDADGRGRFHHIRCREEET</sequence>
<accession>A0A6C1KE47</accession>
<dbReference type="InterPro" id="IPR038666">
    <property type="entry name" value="SSP1_head-tail_sf"/>
</dbReference>
<reference evidence="1 2" key="1">
    <citation type="submission" date="2019-05" db="EMBL/GenBank/DDBJ databases">
        <authorList>
            <person name="Zhou X."/>
        </authorList>
    </citation>
    <scope>NUCLEOTIDE SEQUENCE [LARGE SCALE GENOMIC DNA]</scope>
    <source>
        <strain evidence="1 2">DSM 432</strain>
    </source>
</reference>
<name>A0A6C1KE47_XANAU</name>
<dbReference type="Proteomes" id="UP000305131">
    <property type="component" value="Unassembled WGS sequence"/>
</dbReference>
<proteinExistence type="predicted"/>
<gene>
    <name evidence="1" type="ORF">FBQ73_12485</name>
</gene>
<comment type="caution">
    <text evidence="1">The sequence shown here is derived from an EMBL/GenBank/DDBJ whole genome shotgun (WGS) entry which is preliminary data.</text>
</comment>
<dbReference type="RefSeq" id="WP_138399826.1">
    <property type="nucleotide sequence ID" value="NZ_JBAFVI010000008.1"/>
</dbReference>
<evidence type="ECO:0000313" key="2">
    <source>
        <dbReference type="Proteomes" id="UP000305131"/>
    </source>
</evidence>